<accession>A0A4R7VKI2</accession>
<dbReference type="InterPro" id="IPR000281">
    <property type="entry name" value="HTH_RpiR"/>
</dbReference>
<keyword evidence="2" id="KW-0238">DNA-binding</keyword>
<dbReference type="GO" id="GO:0003677">
    <property type="term" value="F:DNA binding"/>
    <property type="evidence" value="ECO:0007669"/>
    <property type="project" value="UniProtKB-KW"/>
</dbReference>
<dbReference type="Gene3D" id="1.10.10.10">
    <property type="entry name" value="Winged helix-like DNA-binding domain superfamily/Winged helix DNA-binding domain"/>
    <property type="match status" value="1"/>
</dbReference>
<sequence length="291" mass="31456">MRAADETGSLAERVAARLDSLTTTELRVARYLARHPDEAAFSSAEALGRATDTSDATVIRTVKALGYPGLPALKKTLQEAVRERLTPAGRLGRRVDLVGSDPDSLLSDVLGESISLLEEARSTIRPAQFTAAVTALRGAREIVVMGTGPLAMLGRYLALRLTRLGYRAQVALPSGFLLADDLIRLTERDVVVLVLHEQITVEVEVALDHAKEVGATVVLVTNNLGEALRDRVAVVLTTPTGTAQLYRMQATTLAVFEALVLAIAVTESEPALRSLTLMNRLRDDLREERGR</sequence>
<proteinExistence type="predicted"/>
<dbReference type="PROSITE" id="PS51071">
    <property type="entry name" value="HTH_RPIR"/>
    <property type="match status" value="1"/>
</dbReference>
<evidence type="ECO:0000256" key="3">
    <source>
        <dbReference type="ARBA" id="ARBA00023163"/>
    </source>
</evidence>
<evidence type="ECO:0000313" key="6">
    <source>
        <dbReference type="EMBL" id="TDV49972.1"/>
    </source>
</evidence>
<comment type="caution">
    <text evidence="6">The sequence shown here is derived from an EMBL/GenBank/DDBJ whole genome shotgun (WGS) entry which is preliminary data.</text>
</comment>
<feature type="domain" description="SIS" evidence="5">
    <location>
        <begin position="132"/>
        <end position="269"/>
    </location>
</feature>
<dbReference type="Gene3D" id="3.40.50.10490">
    <property type="entry name" value="Glucose-6-phosphate isomerase like protein, domain 1"/>
    <property type="match status" value="1"/>
</dbReference>
<evidence type="ECO:0000259" key="4">
    <source>
        <dbReference type="PROSITE" id="PS51071"/>
    </source>
</evidence>
<evidence type="ECO:0000256" key="1">
    <source>
        <dbReference type="ARBA" id="ARBA00023015"/>
    </source>
</evidence>
<dbReference type="RefSeq" id="WP_166664197.1">
    <property type="nucleotide sequence ID" value="NZ_SOCP01000007.1"/>
</dbReference>
<dbReference type="InterPro" id="IPR047640">
    <property type="entry name" value="RpiR-like"/>
</dbReference>
<dbReference type="GO" id="GO:1901135">
    <property type="term" value="P:carbohydrate derivative metabolic process"/>
    <property type="evidence" value="ECO:0007669"/>
    <property type="project" value="InterPro"/>
</dbReference>
<dbReference type="Pfam" id="PF01418">
    <property type="entry name" value="HTH_6"/>
    <property type="match status" value="1"/>
</dbReference>
<dbReference type="InterPro" id="IPR046348">
    <property type="entry name" value="SIS_dom_sf"/>
</dbReference>
<dbReference type="Pfam" id="PF01380">
    <property type="entry name" value="SIS"/>
    <property type="match status" value="1"/>
</dbReference>
<dbReference type="Proteomes" id="UP000294927">
    <property type="component" value="Unassembled WGS sequence"/>
</dbReference>
<dbReference type="GO" id="GO:0097367">
    <property type="term" value="F:carbohydrate derivative binding"/>
    <property type="evidence" value="ECO:0007669"/>
    <property type="project" value="InterPro"/>
</dbReference>
<keyword evidence="1" id="KW-0805">Transcription regulation</keyword>
<keyword evidence="7" id="KW-1185">Reference proteome</keyword>
<dbReference type="PANTHER" id="PTHR30514">
    <property type="entry name" value="GLUCOKINASE"/>
    <property type="match status" value="1"/>
</dbReference>
<feature type="domain" description="HTH rpiR-type" evidence="4">
    <location>
        <begin position="8"/>
        <end position="84"/>
    </location>
</feature>
<reference evidence="6 7" key="1">
    <citation type="submission" date="2019-03" db="EMBL/GenBank/DDBJ databases">
        <title>Genomic Encyclopedia of Archaeal and Bacterial Type Strains, Phase II (KMG-II): from individual species to whole genera.</title>
        <authorList>
            <person name="Goeker M."/>
        </authorList>
    </citation>
    <scope>NUCLEOTIDE SEQUENCE [LARGE SCALE GENOMIC DNA]</scope>
    <source>
        <strain evidence="6 7">DSM 45499</strain>
    </source>
</reference>
<evidence type="ECO:0000256" key="2">
    <source>
        <dbReference type="ARBA" id="ARBA00023125"/>
    </source>
</evidence>
<evidence type="ECO:0000313" key="7">
    <source>
        <dbReference type="Proteomes" id="UP000294927"/>
    </source>
</evidence>
<gene>
    <name evidence="6" type="ORF">CLV71_107320</name>
</gene>
<dbReference type="InterPro" id="IPR001347">
    <property type="entry name" value="SIS_dom"/>
</dbReference>
<name>A0A4R7VKI2_9PSEU</name>
<evidence type="ECO:0000259" key="5">
    <source>
        <dbReference type="PROSITE" id="PS51464"/>
    </source>
</evidence>
<dbReference type="EMBL" id="SOCP01000007">
    <property type="protein sequence ID" value="TDV49972.1"/>
    <property type="molecule type" value="Genomic_DNA"/>
</dbReference>
<dbReference type="SUPFAM" id="SSF46689">
    <property type="entry name" value="Homeodomain-like"/>
    <property type="match status" value="1"/>
</dbReference>
<dbReference type="InterPro" id="IPR035472">
    <property type="entry name" value="RpiR-like_SIS"/>
</dbReference>
<dbReference type="InterPro" id="IPR009057">
    <property type="entry name" value="Homeodomain-like_sf"/>
</dbReference>
<dbReference type="SUPFAM" id="SSF53697">
    <property type="entry name" value="SIS domain"/>
    <property type="match status" value="1"/>
</dbReference>
<dbReference type="CDD" id="cd05013">
    <property type="entry name" value="SIS_RpiR"/>
    <property type="match status" value="1"/>
</dbReference>
<dbReference type="PROSITE" id="PS51464">
    <property type="entry name" value="SIS"/>
    <property type="match status" value="1"/>
</dbReference>
<keyword evidence="3" id="KW-0804">Transcription</keyword>
<dbReference type="AlphaFoldDB" id="A0A4R7VKI2"/>
<dbReference type="GO" id="GO:0003700">
    <property type="term" value="F:DNA-binding transcription factor activity"/>
    <property type="evidence" value="ECO:0007669"/>
    <property type="project" value="InterPro"/>
</dbReference>
<organism evidence="6 7">
    <name type="scientific">Actinophytocola oryzae</name>
    <dbReference type="NCBI Taxonomy" id="502181"/>
    <lineage>
        <taxon>Bacteria</taxon>
        <taxon>Bacillati</taxon>
        <taxon>Actinomycetota</taxon>
        <taxon>Actinomycetes</taxon>
        <taxon>Pseudonocardiales</taxon>
        <taxon>Pseudonocardiaceae</taxon>
    </lineage>
</organism>
<dbReference type="InterPro" id="IPR036388">
    <property type="entry name" value="WH-like_DNA-bd_sf"/>
</dbReference>
<protein>
    <submittedName>
        <fullName evidence="6">RpiR family transcriptional regulator</fullName>
    </submittedName>
</protein>